<comment type="caution">
    <text evidence="2">The sequence shown here is derived from an EMBL/GenBank/DDBJ whole genome shotgun (WGS) entry which is preliminary data.</text>
</comment>
<evidence type="ECO:0000313" key="3">
    <source>
        <dbReference type="Proteomes" id="UP000434101"/>
    </source>
</evidence>
<reference evidence="2 3" key="1">
    <citation type="submission" date="2020-01" db="EMBL/GenBank/DDBJ databases">
        <title>Natronorubrum sp. JWXQ-INN 674 isolated from Inner Mongolia Autonomous Region of China.</title>
        <authorList>
            <person name="Xue Q."/>
        </authorList>
    </citation>
    <scope>NUCLEOTIDE SEQUENCE [LARGE SCALE GENOMIC DNA]</scope>
    <source>
        <strain evidence="2 3">JWXQ-INN-674</strain>
    </source>
</reference>
<evidence type="ECO:0000256" key="1">
    <source>
        <dbReference type="SAM" id="MobiDB-lite"/>
    </source>
</evidence>
<name>A0A6B0VJB4_9EURY</name>
<organism evidence="2 3">
    <name type="scientific">Natronorubrum halalkaliphilum</name>
    <dbReference type="NCBI Taxonomy" id="2691917"/>
    <lineage>
        <taxon>Archaea</taxon>
        <taxon>Methanobacteriati</taxon>
        <taxon>Methanobacteriota</taxon>
        <taxon>Stenosarchaea group</taxon>
        <taxon>Halobacteria</taxon>
        <taxon>Halobacteriales</taxon>
        <taxon>Natrialbaceae</taxon>
        <taxon>Natronorubrum</taxon>
    </lineage>
</organism>
<feature type="region of interest" description="Disordered" evidence="1">
    <location>
        <begin position="49"/>
        <end position="320"/>
    </location>
</feature>
<feature type="compositionally biased region" description="Acidic residues" evidence="1">
    <location>
        <begin position="229"/>
        <end position="253"/>
    </location>
</feature>
<dbReference type="Proteomes" id="UP000434101">
    <property type="component" value="Unassembled WGS sequence"/>
</dbReference>
<dbReference type="Pfam" id="PF23373">
    <property type="entry name" value="DUF7093"/>
    <property type="match status" value="1"/>
</dbReference>
<evidence type="ECO:0000313" key="2">
    <source>
        <dbReference type="EMBL" id="MXV61343.1"/>
    </source>
</evidence>
<feature type="compositionally biased region" description="Basic and acidic residues" evidence="1">
    <location>
        <begin position="11"/>
        <end position="26"/>
    </location>
</feature>
<proteinExistence type="predicted"/>
<feature type="compositionally biased region" description="Basic and acidic residues" evidence="1">
    <location>
        <begin position="273"/>
        <end position="282"/>
    </location>
</feature>
<feature type="compositionally biased region" description="Acidic residues" evidence="1">
    <location>
        <begin position="97"/>
        <end position="136"/>
    </location>
</feature>
<feature type="compositionally biased region" description="Basic and acidic residues" evidence="1">
    <location>
        <begin position="177"/>
        <end position="187"/>
    </location>
</feature>
<keyword evidence="3" id="KW-1185">Reference proteome</keyword>
<protein>
    <submittedName>
        <fullName evidence="2">Uncharacterized protein</fullName>
    </submittedName>
</protein>
<feature type="region of interest" description="Disordered" evidence="1">
    <location>
        <begin position="1"/>
        <end position="26"/>
    </location>
</feature>
<feature type="compositionally biased region" description="Acidic residues" evidence="1">
    <location>
        <begin position="69"/>
        <end position="83"/>
    </location>
</feature>
<feature type="compositionally biased region" description="Low complexity" evidence="1">
    <location>
        <begin position="84"/>
        <end position="96"/>
    </location>
</feature>
<feature type="compositionally biased region" description="Polar residues" evidence="1">
    <location>
        <begin position="138"/>
        <end position="149"/>
    </location>
</feature>
<gene>
    <name evidence="2" type="ORF">GS429_04545</name>
</gene>
<dbReference type="RefSeq" id="WP_160063151.1">
    <property type="nucleotide sequence ID" value="NZ_WUYX01000019.1"/>
</dbReference>
<dbReference type="AlphaFoldDB" id="A0A6B0VJB4"/>
<feature type="compositionally biased region" description="Acidic residues" evidence="1">
    <location>
        <begin position="155"/>
        <end position="176"/>
    </location>
</feature>
<feature type="compositionally biased region" description="Polar residues" evidence="1">
    <location>
        <begin position="49"/>
        <end position="58"/>
    </location>
</feature>
<feature type="compositionally biased region" description="Acidic residues" evidence="1">
    <location>
        <begin position="208"/>
        <end position="221"/>
    </location>
</feature>
<accession>A0A6B0VJB4</accession>
<dbReference type="InterPro" id="IPR055519">
    <property type="entry name" value="DUF7093"/>
</dbReference>
<dbReference type="EMBL" id="WUYX01000019">
    <property type="protein sequence ID" value="MXV61343.1"/>
    <property type="molecule type" value="Genomic_DNA"/>
</dbReference>
<sequence>MVLRCSLLGHDYGESEVEREREERGSEVVLTVQEYEECVRCGDRNVISENTEVTSLSAETDGDSLPNESDPEPDTTDTADADTPDISAAEPTPEAAGEADTDAGADGDADDADDAEFIDADDGDDDAEFIDDDVDESTPATGDTKSVESTGDLDVPTDDTGEPVTDDGEILDDDETGRDRDREHGEWPESEDVGPPVGAKNDPAKWPDDDEPASDEADTADDTPLTADPEQDDAEVTDDAVVLEDNIGSDETGESTAAADARSVTTQPPNPADGRDERRDEATAESAASQTDSGTGIKRASTAPSPGESGGTPSEDVPSEFYCPQCEFVAAGNRGSLRAGDICPECRKGYLGERERR</sequence>
<dbReference type="OrthoDB" id="205650at2157"/>